<evidence type="ECO:0000256" key="4">
    <source>
        <dbReference type="ARBA" id="ARBA00023125"/>
    </source>
</evidence>
<dbReference type="AlphaFoldDB" id="A0A2M6WNH1"/>
<evidence type="ECO:0008006" key="10">
    <source>
        <dbReference type="Google" id="ProtNLM"/>
    </source>
</evidence>
<dbReference type="GO" id="GO:0016987">
    <property type="term" value="F:sigma factor activity"/>
    <property type="evidence" value="ECO:0007669"/>
    <property type="project" value="UniProtKB-KW"/>
</dbReference>
<evidence type="ECO:0000256" key="2">
    <source>
        <dbReference type="ARBA" id="ARBA00023015"/>
    </source>
</evidence>
<dbReference type="InterPro" id="IPR013324">
    <property type="entry name" value="RNA_pol_sigma_r3/r4-like"/>
</dbReference>
<dbReference type="InterPro" id="IPR013249">
    <property type="entry name" value="RNA_pol_sigma70_r4_t2"/>
</dbReference>
<comment type="caution">
    <text evidence="8">The sequence shown here is derived from an EMBL/GenBank/DDBJ whole genome shotgun (WGS) entry which is preliminary data.</text>
</comment>
<comment type="similarity">
    <text evidence="1">Belongs to the sigma-70 factor family. ECF subfamily.</text>
</comment>
<evidence type="ECO:0000256" key="1">
    <source>
        <dbReference type="ARBA" id="ARBA00010641"/>
    </source>
</evidence>
<protein>
    <recommendedName>
        <fullName evidence="10">RNA polymerase sigma factor</fullName>
    </recommendedName>
</protein>
<feature type="domain" description="RNA polymerase sigma factor 70 region 4 type 2" evidence="7">
    <location>
        <begin position="128"/>
        <end position="171"/>
    </location>
</feature>
<dbReference type="InterPro" id="IPR036388">
    <property type="entry name" value="WH-like_DNA-bd_sf"/>
</dbReference>
<dbReference type="PANTHER" id="PTHR43133:SF8">
    <property type="entry name" value="RNA POLYMERASE SIGMA FACTOR HI_1459-RELATED"/>
    <property type="match status" value="1"/>
</dbReference>
<evidence type="ECO:0000313" key="8">
    <source>
        <dbReference type="EMBL" id="PIT94313.1"/>
    </source>
</evidence>
<dbReference type="SUPFAM" id="SSF88946">
    <property type="entry name" value="Sigma2 domain of RNA polymerase sigma factors"/>
    <property type="match status" value="1"/>
</dbReference>
<dbReference type="CDD" id="cd06171">
    <property type="entry name" value="Sigma70_r4"/>
    <property type="match status" value="1"/>
</dbReference>
<dbReference type="InterPro" id="IPR039425">
    <property type="entry name" value="RNA_pol_sigma-70-like"/>
</dbReference>
<evidence type="ECO:0000313" key="9">
    <source>
        <dbReference type="Proteomes" id="UP000228900"/>
    </source>
</evidence>
<evidence type="ECO:0000259" key="7">
    <source>
        <dbReference type="Pfam" id="PF08281"/>
    </source>
</evidence>
<dbReference type="InterPro" id="IPR007627">
    <property type="entry name" value="RNA_pol_sigma70_r2"/>
</dbReference>
<name>A0A2M6WNH1_9BACT</name>
<gene>
    <name evidence="8" type="ORF">COT98_04210</name>
</gene>
<dbReference type="PANTHER" id="PTHR43133">
    <property type="entry name" value="RNA POLYMERASE ECF-TYPE SIGMA FACTO"/>
    <property type="match status" value="1"/>
</dbReference>
<keyword evidence="4" id="KW-0238">DNA-binding</keyword>
<keyword evidence="2" id="KW-0805">Transcription regulation</keyword>
<evidence type="ECO:0000256" key="5">
    <source>
        <dbReference type="ARBA" id="ARBA00023163"/>
    </source>
</evidence>
<dbReference type="InterPro" id="IPR014284">
    <property type="entry name" value="RNA_pol_sigma-70_dom"/>
</dbReference>
<proteinExistence type="inferred from homology"/>
<reference evidence="9" key="1">
    <citation type="submission" date="2017-09" db="EMBL/GenBank/DDBJ databases">
        <title>Depth-based differentiation of microbial function through sediment-hosted aquifers and enrichment of novel symbionts in the deep terrestrial subsurface.</title>
        <authorList>
            <person name="Probst A.J."/>
            <person name="Ladd B."/>
            <person name="Jarett J.K."/>
            <person name="Geller-Mcgrath D.E."/>
            <person name="Sieber C.M.K."/>
            <person name="Emerson J.B."/>
            <person name="Anantharaman K."/>
            <person name="Thomas B.C."/>
            <person name="Malmstrom R."/>
            <person name="Stieglmeier M."/>
            <person name="Klingl A."/>
            <person name="Woyke T."/>
            <person name="Ryan C.M."/>
            <person name="Banfield J.F."/>
        </authorList>
    </citation>
    <scope>NUCLEOTIDE SEQUENCE [LARGE SCALE GENOMIC DNA]</scope>
</reference>
<organism evidence="8 9">
    <name type="scientific">Candidatus Falkowbacteria bacterium CG10_big_fil_rev_8_21_14_0_10_39_9</name>
    <dbReference type="NCBI Taxonomy" id="1974566"/>
    <lineage>
        <taxon>Bacteria</taxon>
        <taxon>Candidatus Falkowiibacteriota</taxon>
    </lineage>
</organism>
<evidence type="ECO:0000259" key="6">
    <source>
        <dbReference type="Pfam" id="PF04542"/>
    </source>
</evidence>
<keyword evidence="5" id="KW-0804">Transcription</keyword>
<feature type="domain" description="RNA polymerase sigma-70 region 2" evidence="6">
    <location>
        <begin position="28"/>
        <end position="97"/>
    </location>
</feature>
<evidence type="ECO:0000256" key="3">
    <source>
        <dbReference type="ARBA" id="ARBA00023082"/>
    </source>
</evidence>
<dbReference type="SUPFAM" id="SSF88659">
    <property type="entry name" value="Sigma3 and sigma4 domains of RNA polymerase sigma factors"/>
    <property type="match status" value="1"/>
</dbReference>
<feature type="non-terminal residue" evidence="8">
    <location>
        <position position="171"/>
    </location>
</feature>
<accession>A0A2M6WNH1</accession>
<dbReference type="GO" id="GO:0006352">
    <property type="term" value="P:DNA-templated transcription initiation"/>
    <property type="evidence" value="ECO:0007669"/>
    <property type="project" value="InterPro"/>
</dbReference>
<dbReference type="Proteomes" id="UP000228900">
    <property type="component" value="Unassembled WGS sequence"/>
</dbReference>
<sequence>MDNNYSAQKIIDLINSAKNGDQTAFTEIYQSFYAPLYRYIYSKTRDSGNTEDILQEVFLKIYKSIMAGSLHNGHVSPLAYFYTVARNLIIDESRKKRTLFFKDCHQIENIKDNNLGINEALAQKQGSELVLAVINKLEEGQQEVIQLRYSSEMSYREISQIIGKSEEAVRQ</sequence>
<dbReference type="GO" id="GO:0003677">
    <property type="term" value="F:DNA binding"/>
    <property type="evidence" value="ECO:0007669"/>
    <property type="project" value="UniProtKB-KW"/>
</dbReference>
<keyword evidence="3" id="KW-0731">Sigma factor</keyword>
<dbReference type="NCBIfam" id="TIGR02937">
    <property type="entry name" value="sigma70-ECF"/>
    <property type="match status" value="1"/>
</dbReference>
<dbReference type="Gene3D" id="1.10.1740.10">
    <property type="match status" value="1"/>
</dbReference>
<dbReference type="EMBL" id="PFAQ01000057">
    <property type="protein sequence ID" value="PIT94313.1"/>
    <property type="molecule type" value="Genomic_DNA"/>
</dbReference>
<dbReference type="InterPro" id="IPR013325">
    <property type="entry name" value="RNA_pol_sigma_r2"/>
</dbReference>
<dbReference type="Pfam" id="PF08281">
    <property type="entry name" value="Sigma70_r4_2"/>
    <property type="match status" value="1"/>
</dbReference>
<dbReference type="Pfam" id="PF04542">
    <property type="entry name" value="Sigma70_r2"/>
    <property type="match status" value="1"/>
</dbReference>
<dbReference type="Gene3D" id="1.10.10.10">
    <property type="entry name" value="Winged helix-like DNA-binding domain superfamily/Winged helix DNA-binding domain"/>
    <property type="match status" value="1"/>
</dbReference>